<protein>
    <submittedName>
        <fullName evidence="4">Esterase EstB</fullName>
        <ecNumber evidence="4">3.1.1.-</ecNumber>
    </submittedName>
</protein>
<dbReference type="AlphaFoldDB" id="A0A5C6C159"/>
<keyword evidence="4" id="KW-0378">Hydrolase</keyword>
<dbReference type="InterPro" id="IPR001466">
    <property type="entry name" value="Beta-lactam-related"/>
</dbReference>
<proteinExistence type="predicted"/>
<evidence type="ECO:0000259" key="3">
    <source>
        <dbReference type="Pfam" id="PF20732"/>
    </source>
</evidence>
<name>A0A5C6C159_9BACT</name>
<dbReference type="InterPro" id="IPR008302">
    <property type="entry name" value="NamZ"/>
</dbReference>
<accession>A0A5C6C159</accession>
<evidence type="ECO:0000313" key="5">
    <source>
        <dbReference type="Proteomes" id="UP000319908"/>
    </source>
</evidence>
<dbReference type="PANTHER" id="PTHR42915">
    <property type="entry name" value="HYPOTHETICAL 460 KDA PROTEIN IN FEUA-SIGW INTERGENIC REGION [PRECURSOR]"/>
    <property type="match status" value="1"/>
</dbReference>
<dbReference type="Gene3D" id="3.90.1150.140">
    <property type="match status" value="1"/>
</dbReference>
<evidence type="ECO:0000259" key="2">
    <source>
        <dbReference type="Pfam" id="PF07075"/>
    </source>
</evidence>
<dbReference type="EMBL" id="SJPU01000001">
    <property type="protein sequence ID" value="TWU18313.1"/>
    <property type="molecule type" value="Genomic_DNA"/>
</dbReference>
<gene>
    <name evidence="4" type="primary">estB_1</name>
    <name evidence="4" type="ORF">Poly21_04750</name>
</gene>
<dbReference type="Pfam" id="PF00144">
    <property type="entry name" value="Beta-lactamase"/>
    <property type="match status" value="1"/>
</dbReference>
<sequence length="775" mass="85184">MQMKKVATLVLVFGLMSPINRVIAEHLPIAKPESVGMRADRLAEIQPLMIAGIERGNLPGGVVCVGRHGKIAYLEAFGHRFVGDDPEKMTVDTVFDLASLTKPVSTATAIMKLVEDGHFLLNDRVTRFLPEFAPHGKDEITIQDLLLHQSGLIPDNALADYLDGPDTAWERICQLKLTGPVGKRFRYSDVNFIVLAKLVEEVTGKNIHEFSRATTFAPLLMDETGYNPSDDIKLRTAPTQQRDGDWMRGEVHDPRAYALNGVAGHAGLFSTAKDLASYSQMMLGQGTLHFEDKKIRVLAPATVRKMTAAYRVSSGTRGLGWDKQTPYSSNRGDLLSMSAYGHGGFTGTVLWIDPELDLFFIFLSNRVHPDGNGSVNHLAGHILNVVASSIVDEPRPVTHEVRLGIDVLRSEGFRALADQRVGLITNHTGCSTDGESTTAILQSAPGVSLTALFSPEHGIAGKLDQSKIADTRDAETGLQVFSLYGSTRRPTPAMLAEIDTLVFDIQDIGTRFYTYISTMGEAMQAASEANKRFVVLDRPNPLGGLVVTGPMLDPGKESFVGYLRLPVRHGMTIGEIAQLIKAEQNLELDLEVIRCQGWRRNDSWDRTNLTWINPSPNMRSLVAAFLYPGIGLLEMTNLSVGRGTDTPFEVVGAPWIDGRELARQLNGRELPGVRFVPIEFTPDSSRYSGQACEGVNIVVTNLQQLESVRVGIEIATSLQDLFPHDWQTKNLNRLLGNDAVFHSITSGNDGMTTWMKSLDGVSAFRASRQEYLLYE</sequence>
<dbReference type="Pfam" id="PF20732">
    <property type="entry name" value="NamZ_C"/>
    <property type="match status" value="1"/>
</dbReference>
<dbReference type="GO" id="GO:0033922">
    <property type="term" value="F:peptidoglycan beta-N-acetylmuramidase activity"/>
    <property type="evidence" value="ECO:0007669"/>
    <property type="project" value="InterPro"/>
</dbReference>
<dbReference type="InterPro" id="IPR048502">
    <property type="entry name" value="NamZ_N"/>
</dbReference>
<dbReference type="EC" id="3.1.1.-" evidence="4"/>
<evidence type="ECO:0000259" key="1">
    <source>
        <dbReference type="Pfam" id="PF00144"/>
    </source>
</evidence>
<dbReference type="Gene3D" id="3.40.50.12170">
    <property type="entry name" value="Uncharacterised protein PF07075, DUF1343"/>
    <property type="match status" value="1"/>
</dbReference>
<dbReference type="Pfam" id="PF07075">
    <property type="entry name" value="NamZ_N"/>
    <property type="match status" value="1"/>
</dbReference>
<dbReference type="Gene3D" id="3.40.710.10">
    <property type="entry name" value="DD-peptidase/beta-lactamase superfamily"/>
    <property type="match status" value="1"/>
</dbReference>
<dbReference type="PANTHER" id="PTHR42915:SF1">
    <property type="entry name" value="PEPTIDOGLYCAN BETA-N-ACETYLMURAMIDASE NAMZ"/>
    <property type="match status" value="1"/>
</dbReference>
<evidence type="ECO:0000313" key="4">
    <source>
        <dbReference type="EMBL" id="TWU18313.1"/>
    </source>
</evidence>
<dbReference type="InterPro" id="IPR012338">
    <property type="entry name" value="Beta-lactam/transpept-like"/>
</dbReference>
<feature type="domain" description="Peptidoglycan beta-N-acetylmuramidase NamZ N-terminal" evidence="2">
    <location>
        <begin position="421"/>
        <end position="620"/>
    </location>
</feature>
<keyword evidence="5" id="KW-1185">Reference proteome</keyword>
<reference evidence="4 5" key="1">
    <citation type="journal article" date="2020" name="Antonie Van Leeuwenhoek">
        <title>Rhodopirellula heiligendammensis sp. nov., Rhodopirellula pilleata sp. nov., and Rhodopirellula solitaria sp. nov. isolated from natural or artificial marine surfaces in Northern Germany and California, USA, and emended description of the genus Rhodopirellula.</title>
        <authorList>
            <person name="Kallscheuer N."/>
            <person name="Wiegand S."/>
            <person name="Jogler M."/>
            <person name="Boedeker C."/>
            <person name="Peeters S.H."/>
            <person name="Rast P."/>
            <person name="Heuer A."/>
            <person name="Jetten M.S.M."/>
            <person name="Rohde M."/>
            <person name="Jogler C."/>
        </authorList>
    </citation>
    <scope>NUCLEOTIDE SEQUENCE [LARGE SCALE GENOMIC DNA]</scope>
    <source>
        <strain evidence="4 5">Poly21</strain>
    </source>
</reference>
<feature type="domain" description="Beta-lactamase-related" evidence="1">
    <location>
        <begin position="51"/>
        <end position="374"/>
    </location>
</feature>
<comment type="caution">
    <text evidence="4">The sequence shown here is derived from an EMBL/GenBank/DDBJ whole genome shotgun (WGS) entry which is preliminary data.</text>
</comment>
<dbReference type="SUPFAM" id="SSF56601">
    <property type="entry name" value="beta-lactamase/transpeptidase-like"/>
    <property type="match status" value="1"/>
</dbReference>
<dbReference type="InterPro" id="IPR048503">
    <property type="entry name" value="NamZ_C"/>
</dbReference>
<organism evidence="4 5">
    <name type="scientific">Allorhodopirellula heiligendammensis</name>
    <dbReference type="NCBI Taxonomy" id="2714739"/>
    <lineage>
        <taxon>Bacteria</taxon>
        <taxon>Pseudomonadati</taxon>
        <taxon>Planctomycetota</taxon>
        <taxon>Planctomycetia</taxon>
        <taxon>Pirellulales</taxon>
        <taxon>Pirellulaceae</taxon>
        <taxon>Allorhodopirellula</taxon>
    </lineage>
</organism>
<feature type="domain" description="Peptidoglycan beta-N-acetylmuramidase NamZ C-terminal" evidence="3">
    <location>
        <begin position="625"/>
        <end position="774"/>
    </location>
</feature>
<dbReference type="Proteomes" id="UP000319908">
    <property type="component" value="Unassembled WGS sequence"/>
</dbReference>